<evidence type="ECO:0000256" key="6">
    <source>
        <dbReference type="ARBA" id="ARBA00022801"/>
    </source>
</evidence>
<keyword evidence="2" id="KW-0548">Nucleotidyltransferase</keyword>
<dbReference type="Proteomes" id="UP000782854">
    <property type="component" value="Unassembled WGS sequence"/>
</dbReference>
<dbReference type="EMBL" id="VULC01013297">
    <property type="protein sequence ID" value="KAF1528052.1"/>
    <property type="molecule type" value="Genomic_DNA"/>
</dbReference>
<dbReference type="OrthoDB" id="9339466at2759"/>
<evidence type="ECO:0000256" key="7">
    <source>
        <dbReference type="ARBA" id="ARBA00022918"/>
    </source>
</evidence>
<dbReference type="PROSITE" id="PS50876">
    <property type="entry name" value="ZF_INTEGRASE"/>
    <property type="match status" value="1"/>
</dbReference>
<proteinExistence type="predicted"/>
<dbReference type="InterPro" id="IPR017856">
    <property type="entry name" value="Integrase-like_N"/>
</dbReference>
<evidence type="ECO:0000256" key="5">
    <source>
        <dbReference type="ARBA" id="ARBA00022759"/>
    </source>
</evidence>
<feature type="domain" description="Integrase-type" evidence="9">
    <location>
        <begin position="41"/>
        <end position="82"/>
    </location>
</feature>
<evidence type="ECO:0000256" key="8">
    <source>
        <dbReference type="PROSITE-ProRule" id="PRU00450"/>
    </source>
</evidence>
<keyword evidence="7" id="KW-0695">RNA-directed DNA polymerase</keyword>
<keyword evidence="11" id="KW-1185">Reference proteome</keyword>
<accession>A0A8J4JTT5</accession>
<reference evidence="10" key="1">
    <citation type="journal article" date="2019" name="Gigascience">
        <title>High-coverage genomes to elucidate the evolution of penguins.</title>
        <authorList>
            <person name="Pan H."/>
            <person name="Cole T.L."/>
            <person name="Bi X."/>
            <person name="Fang M."/>
            <person name="Zhou C."/>
            <person name="Yang Z."/>
            <person name="Ksepka D.T."/>
            <person name="Hart T."/>
            <person name="Bouzat J.L."/>
            <person name="Argilla L.S."/>
            <person name="Bertelsen M.F."/>
            <person name="Boersma P.D."/>
            <person name="Bost C.A."/>
            <person name="Cherel Y."/>
            <person name="Dann P."/>
            <person name="Fiddaman S.R."/>
            <person name="Howard P."/>
            <person name="Labuschagne K."/>
            <person name="Mattern T."/>
            <person name="Miller G."/>
            <person name="Parker P."/>
            <person name="Phillips R.A."/>
            <person name="Quillfeldt P."/>
            <person name="Ryan P.G."/>
            <person name="Taylor H."/>
            <person name="Thompson D.R."/>
            <person name="Young M.J."/>
            <person name="Ellegaard M.R."/>
            <person name="Gilbert M.T.P."/>
            <person name="Sinding M.S."/>
            <person name="Pacheco G."/>
            <person name="Shepherd L.D."/>
            <person name="Tennyson A.J.D."/>
            <person name="Grosser S."/>
            <person name="Kay E."/>
            <person name="Nupen L.J."/>
            <person name="Ellenberg U."/>
            <person name="Houston D.M."/>
            <person name="Reeve A.H."/>
            <person name="Johnson K."/>
            <person name="Masello J.F."/>
            <person name="Stracke T."/>
            <person name="McKinlay B."/>
            <person name="Borboroglu P.G."/>
            <person name="Zhang D.X."/>
            <person name="Zhang G."/>
        </authorList>
    </citation>
    <scope>NUCLEOTIDE SEQUENCE</scope>
    <source>
        <strain evidence="10">Gonzo</strain>
    </source>
</reference>
<evidence type="ECO:0000259" key="9">
    <source>
        <dbReference type="PROSITE" id="PS50876"/>
    </source>
</evidence>
<dbReference type="Gene3D" id="1.10.10.200">
    <property type="match status" value="1"/>
</dbReference>
<feature type="non-terminal residue" evidence="10">
    <location>
        <position position="89"/>
    </location>
</feature>
<evidence type="ECO:0000256" key="1">
    <source>
        <dbReference type="ARBA" id="ARBA00022679"/>
    </source>
</evidence>
<dbReference type="InterPro" id="IPR043502">
    <property type="entry name" value="DNA/RNA_pol_sf"/>
</dbReference>
<dbReference type="GO" id="GO:0008270">
    <property type="term" value="F:zinc ion binding"/>
    <property type="evidence" value="ECO:0007669"/>
    <property type="project" value="UniProtKB-KW"/>
</dbReference>
<dbReference type="SUPFAM" id="SSF56672">
    <property type="entry name" value="DNA/RNA polymerases"/>
    <property type="match status" value="1"/>
</dbReference>
<keyword evidence="6" id="KW-0378">Hydrolase</keyword>
<keyword evidence="8" id="KW-0862">Zinc</keyword>
<keyword evidence="5" id="KW-0255">Endonuclease</keyword>
<dbReference type="GO" id="GO:0003964">
    <property type="term" value="F:RNA-directed DNA polymerase activity"/>
    <property type="evidence" value="ECO:0007669"/>
    <property type="project" value="UniProtKB-KW"/>
</dbReference>
<feature type="non-terminal residue" evidence="10">
    <location>
        <position position="1"/>
    </location>
</feature>
<dbReference type="GO" id="GO:0016787">
    <property type="term" value="F:hydrolase activity"/>
    <property type="evidence" value="ECO:0007669"/>
    <property type="project" value="UniProtKB-KW"/>
</dbReference>
<evidence type="ECO:0000313" key="10">
    <source>
        <dbReference type="EMBL" id="KAF1528052.1"/>
    </source>
</evidence>
<organism evidence="10 11">
    <name type="scientific">Eudyptula minor</name>
    <name type="common">Little blue penguin</name>
    <name type="synonym">Aptenodytes minor</name>
    <dbReference type="NCBI Taxonomy" id="37083"/>
    <lineage>
        <taxon>Eukaryota</taxon>
        <taxon>Metazoa</taxon>
        <taxon>Chordata</taxon>
        <taxon>Craniata</taxon>
        <taxon>Vertebrata</taxon>
        <taxon>Euteleostomi</taxon>
        <taxon>Archelosauria</taxon>
        <taxon>Archosauria</taxon>
        <taxon>Dinosauria</taxon>
        <taxon>Saurischia</taxon>
        <taxon>Theropoda</taxon>
        <taxon>Coelurosauria</taxon>
        <taxon>Aves</taxon>
        <taxon>Neognathae</taxon>
        <taxon>Neoaves</taxon>
        <taxon>Aequornithes</taxon>
        <taxon>Sphenisciformes</taxon>
        <taxon>Spheniscidae</taxon>
        <taxon>Eudyptula</taxon>
    </lineage>
</organism>
<dbReference type="Pfam" id="PF02022">
    <property type="entry name" value="Integrase_Zn"/>
    <property type="match status" value="1"/>
</dbReference>
<dbReference type="GO" id="GO:0035613">
    <property type="term" value="F:RNA stem-loop binding"/>
    <property type="evidence" value="ECO:0007669"/>
    <property type="project" value="TreeGrafter"/>
</dbReference>
<evidence type="ECO:0000256" key="4">
    <source>
        <dbReference type="ARBA" id="ARBA00022723"/>
    </source>
</evidence>
<keyword evidence="4" id="KW-0479">Metal-binding</keyword>
<evidence type="ECO:0000313" key="11">
    <source>
        <dbReference type="Proteomes" id="UP000782854"/>
    </source>
</evidence>
<name>A0A8J4JTT5_EUDMI</name>
<protein>
    <submittedName>
        <fullName evidence="10">Endogenous retrovirus group K member 18 Pol protein</fullName>
    </submittedName>
</protein>
<sequence length="89" mass="9829">MGALQPGMPSPNMLPAGWHILIVDLKDCFFTIPLHPRDTQRFAFSARQAHETFHQNAKGLWRQYGLSDSEARSITQACPKCGNHGPGIG</sequence>
<evidence type="ECO:0000256" key="3">
    <source>
        <dbReference type="ARBA" id="ARBA00022722"/>
    </source>
</evidence>
<keyword evidence="3" id="KW-0540">Nuclease</keyword>
<dbReference type="InterPro" id="IPR003308">
    <property type="entry name" value="Integrase_Zn-bd_dom_N"/>
</dbReference>
<keyword evidence="8" id="KW-0863">Zinc-finger</keyword>
<dbReference type="GO" id="GO:0004519">
    <property type="term" value="F:endonuclease activity"/>
    <property type="evidence" value="ECO:0007669"/>
    <property type="project" value="UniProtKB-KW"/>
</dbReference>
<dbReference type="SUPFAM" id="SSF46919">
    <property type="entry name" value="N-terminal Zn binding domain of HIV integrase"/>
    <property type="match status" value="1"/>
</dbReference>
<gene>
    <name evidence="10" type="primary">ERVK-18_15</name>
    <name evidence="10" type="ORF">FQV19_0007148</name>
</gene>
<evidence type="ECO:0000256" key="2">
    <source>
        <dbReference type="ARBA" id="ARBA00022695"/>
    </source>
</evidence>
<keyword evidence="1" id="KW-0808">Transferase</keyword>
<dbReference type="PANTHER" id="PTHR41694">
    <property type="entry name" value="ENDOGENOUS RETROVIRUS GROUP K MEMBER POL PROTEIN"/>
    <property type="match status" value="1"/>
</dbReference>
<comment type="caution">
    <text evidence="10">The sequence shown here is derived from an EMBL/GenBank/DDBJ whole genome shotgun (WGS) entry which is preliminary data.</text>
</comment>
<dbReference type="AlphaFoldDB" id="A0A8J4JTT5"/>
<dbReference type="PANTHER" id="PTHR41694:SF3">
    <property type="entry name" value="RNA-DIRECTED DNA POLYMERASE-RELATED"/>
    <property type="match status" value="1"/>
</dbReference>